<dbReference type="NCBIfam" id="NF047796">
    <property type="entry name" value="DhDoxPGlucAldDagF"/>
    <property type="match status" value="1"/>
</dbReference>
<sequence length="246" mass="26964">MAHNFYNGRICLNVLAADITNAKEIYEATDGHVLIGLLSSNYNSVHEALEDIKVYDKELDGAISLGLGGGNPEQWKMVADISREYQPRHINQVFPKVGYTRATVNHSQTMINSLVKPTGRPGFVDIATGPTNKDPIIVEVEAAIQLSKEMGGNSLKFFPMGGTSRLEEYEAVAEACAREGFYLEPTGGIDVQNSSQIMEIALRAGVKKVIPHVYSSIIDASTGRTKLEDVQSIYHFVKQLGDQYGE</sequence>
<reference evidence="1 2" key="1">
    <citation type="submission" date="2023-02" db="EMBL/GenBank/DDBJ databases">
        <title>Oceanobacillus kimchii IFOP_LL358 isolated form Alexandrium catenella lab strain.</title>
        <authorList>
            <person name="Gajardo G."/>
            <person name="Ueki S."/>
            <person name="Maruyama F."/>
        </authorList>
    </citation>
    <scope>NUCLEOTIDE SEQUENCE [LARGE SCALE GENOMIC DNA]</scope>
    <source>
        <strain evidence="1 2">IFOP_LL358</strain>
    </source>
</reference>
<name>A0ABQ5TM51_9BACI</name>
<gene>
    <name evidence="1" type="ORF">MACH08_36820</name>
</gene>
<dbReference type="InterPro" id="IPR013785">
    <property type="entry name" value="Aldolase_TIM"/>
</dbReference>
<dbReference type="NCBIfam" id="TIGR03581">
    <property type="entry name" value="EF_0839"/>
    <property type="match status" value="1"/>
</dbReference>
<dbReference type="InterPro" id="IPR010763">
    <property type="entry name" value="DgaF"/>
</dbReference>
<accession>A0ABQ5TM51</accession>
<dbReference type="Gene3D" id="3.20.20.70">
    <property type="entry name" value="Aldolase class I"/>
    <property type="match status" value="1"/>
</dbReference>
<keyword evidence="2" id="KW-1185">Reference proteome</keyword>
<comment type="caution">
    <text evidence="1">The sequence shown here is derived from an EMBL/GenBank/DDBJ whole genome shotgun (WGS) entry which is preliminary data.</text>
</comment>
<dbReference type="Pfam" id="PF07071">
    <property type="entry name" value="KDGP_aldolase"/>
    <property type="match status" value="1"/>
</dbReference>
<protein>
    <submittedName>
        <fullName evidence="1">2-dehydro-3-deoxyphosphooctonate aldolase</fullName>
    </submittedName>
</protein>
<dbReference type="EMBL" id="BSKO01000001">
    <property type="protein sequence ID" value="GLO67898.1"/>
    <property type="molecule type" value="Genomic_DNA"/>
</dbReference>
<organism evidence="1 2">
    <name type="scientific">Oceanobacillus kimchii</name>
    <dbReference type="NCBI Taxonomy" id="746691"/>
    <lineage>
        <taxon>Bacteria</taxon>
        <taxon>Bacillati</taxon>
        <taxon>Bacillota</taxon>
        <taxon>Bacilli</taxon>
        <taxon>Bacillales</taxon>
        <taxon>Bacillaceae</taxon>
        <taxon>Oceanobacillus</taxon>
    </lineage>
</organism>
<proteinExistence type="predicted"/>
<dbReference type="Proteomes" id="UP001275436">
    <property type="component" value="Unassembled WGS sequence"/>
</dbReference>
<evidence type="ECO:0000313" key="2">
    <source>
        <dbReference type="Proteomes" id="UP001275436"/>
    </source>
</evidence>
<evidence type="ECO:0000313" key="1">
    <source>
        <dbReference type="EMBL" id="GLO67898.1"/>
    </source>
</evidence>